<dbReference type="InterPro" id="IPR028978">
    <property type="entry name" value="Chorismate_lyase_/UTRA_dom_sf"/>
</dbReference>
<evidence type="ECO:0000313" key="1">
    <source>
        <dbReference type="EMBL" id="EEE42451.1"/>
    </source>
</evidence>
<sequence length="201" mass="23667">MKELLQILKIYSEKMTIEKNEANKRLIEKINQVEEGYTKDFSNTQKILLTTDGSITAILDVLYGKITLSTLEQHFDTADREISELIHVDEGAQINYREVIMHKDDENLIYALSYIPLERLTDEICCDLVRADIPIGRILKNYQIESRREVNKIYIEKPNERLKNLFNTKEDMLAREYVIIHKNNVLMWIKEVFPVSKFTNI</sequence>
<reference evidence="1 2" key="1">
    <citation type="submission" date="2008-10" db="EMBL/GenBank/DDBJ databases">
        <authorList>
            <person name="Fulton L."/>
            <person name="Clifton S."/>
            <person name="Fulton B."/>
            <person name="Xu J."/>
            <person name="Minx P."/>
            <person name="Pepin K.H."/>
            <person name="Johnson M."/>
            <person name="Bhonagiri V."/>
            <person name="Nash W.E."/>
            <person name="Mardis E.R."/>
            <person name="Wilson R.K."/>
        </authorList>
    </citation>
    <scope>NUCLEOTIDE SEQUENCE [LARGE SCALE GENOMIC DNA]</scope>
    <source>
        <strain evidence="1 2">DSM 2375</strain>
    </source>
</reference>
<proteinExistence type="predicted"/>
<dbReference type="SUPFAM" id="SSF64288">
    <property type="entry name" value="Chorismate lyase-like"/>
    <property type="match status" value="1"/>
</dbReference>
<name>B9AG61_METSM</name>
<gene>
    <name evidence="1" type="ORF">METSMIALI_01363</name>
</gene>
<reference evidence="1 2" key="2">
    <citation type="submission" date="2008-11" db="EMBL/GenBank/DDBJ databases">
        <title>Draft genome sequence of Methanobrevibacter smithii (DSM 2375).</title>
        <authorList>
            <person name="Sudarsanam P."/>
            <person name="Ley R."/>
            <person name="Guruge J."/>
            <person name="Turnbaugh P.J."/>
            <person name="Mahowald M."/>
            <person name="Liep D."/>
            <person name="Gordon J."/>
        </authorList>
    </citation>
    <scope>NUCLEOTIDE SEQUENCE [LARGE SCALE GENOMIC DNA]</scope>
    <source>
        <strain evidence="1 2">DSM 2375</strain>
    </source>
</reference>
<evidence type="ECO:0000313" key="2">
    <source>
        <dbReference type="Proteomes" id="UP000003489"/>
    </source>
</evidence>
<organism evidence="1 2">
    <name type="scientific">Methanobrevibacter smithii DSM 2375</name>
    <dbReference type="NCBI Taxonomy" id="483214"/>
    <lineage>
        <taxon>Archaea</taxon>
        <taxon>Methanobacteriati</taxon>
        <taxon>Methanobacteriota</taxon>
        <taxon>Methanomada group</taxon>
        <taxon>Methanobacteria</taxon>
        <taxon>Methanobacteriales</taxon>
        <taxon>Methanobacteriaceae</taxon>
        <taxon>Methanobrevibacter</taxon>
    </lineage>
</organism>
<dbReference type="Gene3D" id="3.40.1410.10">
    <property type="entry name" value="Chorismate lyase-like"/>
    <property type="match status" value="1"/>
</dbReference>
<protein>
    <recommendedName>
        <fullName evidence="3">Chorismate lyase</fullName>
    </recommendedName>
</protein>
<dbReference type="PATRIC" id="fig|483214.13.peg.1309"/>
<dbReference type="Proteomes" id="UP000003489">
    <property type="component" value="Unassembled WGS sequence"/>
</dbReference>
<dbReference type="AlphaFoldDB" id="B9AG61"/>
<dbReference type="HOGENOM" id="CLU_107938_2_0_2"/>
<evidence type="ECO:0008006" key="3">
    <source>
        <dbReference type="Google" id="ProtNLM"/>
    </source>
</evidence>
<dbReference type="Pfam" id="PF01947">
    <property type="entry name" value="Rv2949c-like"/>
    <property type="match status" value="1"/>
</dbReference>
<comment type="caution">
    <text evidence="1">The sequence shown here is derived from an EMBL/GenBank/DDBJ whole genome shotgun (WGS) entry which is preliminary data.</text>
</comment>
<dbReference type="InterPro" id="IPR002800">
    <property type="entry name" value="Rv2949c-like"/>
</dbReference>
<dbReference type="EMBL" id="ABYW01000012">
    <property type="protein sequence ID" value="EEE42451.1"/>
    <property type="molecule type" value="Genomic_DNA"/>
</dbReference>
<accession>B9AG61</accession>